<reference evidence="4" key="1">
    <citation type="journal article" date="2022" name="Int. J. Mol. Sci.">
        <title>Draft Genome of Tanacetum Coccineum: Genomic Comparison of Closely Related Tanacetum-Family Plants.</title>
        <authorList>
            <person name="Yamashiro T."/>
            <person name="Shiraishi A."/>
            <person name="Nakayama K."/>
            <person name="Satake H."/>
        </authorList>
    </citation>
    <scope>NUCLEOTIDE SEQUENCE</scope>
</reference>
<dbReference type="InterPro" id="IPR043502">
    <property type="entry name" value="DNA/RNA_pol_sf"/>
</dbReference>
<evidence type="ECO:0000256" key="2">
    <source>
        <dbReference type="SAM" id="Phobius"/>
    </source>
</evidence>
<dbReference type="InterPro" id="IPR013103">
    <property type="entry name" value="RVT_2"/>
</dbReference>
<dbReference type="InterPro" id="IPR036397">
    <property type="entry name" value="RNaseH_sf"/>
</dbReference>
<keyword evidence="2" id="KW-1133">Transmembrane helix</keyword>
<keyword evidence="5" id="KW-1185">Reference proteome</keyword>
<dbReference type="SUPFAM" id="SSF56672">
    <property type="entry name" value="DNA/RNA polymerases"/>
    <property type="match status" value="1"/>
</dbReference>
<organism evidence="4 5">
    <name type="scientific">Tanacetum coccineum</name>
    <dbReference type="NCBI Taxonomy" id="301880"/>
    <lineage>
        <taxon>Eukaryota</taxon>
        <taxon>Viridiplantae</taxon>
        <taxon>Streptophyta</taxon>
        <taxon>Embryophyta</taxon>
        <taxon>Tracheophyta</taxon>
        <taxon>Spermatophyta</taxon>
        <taxon>Magnoliopsida</taxon>
        <taxon>eudicotyledons</taxon>
        <taxon>Gunneridae</taxon>
        <taxon>Pentapetalae</taxon>
        <taxon>asterids</taxon>
        <taxon>campanulids</taxon>
        <taxon>Asterales</taxon>
        <taxon>Asteraceae</taxon>
        <taxon>Asteroideae</taxon>
        <taxon>Anthemideae</taxon>
        <taxon>Anthemidinae</taxon>
        <taxon>Tanacetum</taxon>
    </lineage>
</organism>
<dbReference type="Pfam" id="PF22936">
    <property type="entry name" value="Pol_BBD"/>
    <property type="match status" value="1"/>
</dbReference>
<feature type="domain" description="Integrase catalytic" evidence="3">
    <location>
        <begin position="395"/>
        <end position="559"/>
    </location>
</feature>
<keyword evidence="1" id="KW-0378">Hydrolase</keyword>
<name>A0ABQ5DIK9_9ASTR</name>
<feature type="transmembrane region" description="Helical" evidence="2">
    <location>
        <begin position="1023"/>
        <end position="1041"/>
    </location>
</feature>
<dbReference type="EMBL" id="BQNB010015356">
    <property type="protein sequence ID" value="GJT39060.1"/>
    <property type="molecule type" value="Genomic_DNA"/>
</dbReference>
<dbReference type="SUPFAM" id="SSF53098">
    <property type="entry name" value="Ribonuclease H-like"/>
    <property type="match status" value="1"/>
</dbReference>
<dbReference type="Pfam" id="PF00665">
    <property type="entry name" value="rve"/>
    <property type="match status" value="1"/>
</dbReference>
<dbReference type="PROSITE" id="PS50994">
    <property type="entry name" value="INTEGRASE"/>
    <property type="match status" value="1"/>
</dbReference>
<keyword evidence="2" id="KW-0472">Membrane</keyword>
<dbReference type="PANTHER" id="PTHR11439">
    <property type="entry name" value="GAG-POL-RELATED RETROTRANSPOSON"/>
    <property type="match status" value="1"/>
</dbReference>
<accession>A0ABQ5DIK9</accession>
<dbReference type="Pfam" id="PF07727">
    <property type="entry name" value="RVT_2"/>
    <property type="match status" value="1"/>
</dbReference>
<dbReference type="Pfam" id="PF13976">
    <property type="entry name" value="gag_pre-integrs"/>
    <property type="match status" value="1"/>
</dbReference>
<sequence length="1046" mass="119009">MEGSITETTFTTKGQKGDSQVKDNKIDLLVQQYEQFVISEGESIDNAFSRFNTIITSLKALEEGYSSKNYVRKFLRALHPKWRAKVTAIEESKDLTSLSLDELIGNIKVHEMIIKKDSEIVKAKVERKSLALKAKKESSDEECSTSSSEDEEYDMAVRDFKKLFKRRDKNQRAFVRGSWSDSGDEDGEKVKDETCLVAHALSEICLGVDLEPNEWIKDSGCSKHMTGNRKLFSTYKAYNGGNVVFGSNLRGNIIGKGTISNDSLKIDNVEHVDNLGFNLLSIGQICDNKCKVTFSEHDSEITRNGKVIGRGIRKKGLYVMKLGNKPKDQICLATIDENSTLWHRRLGHANMRLIQSLASKELVRNLPRIKFDQHFCDACKIGKQAHASHKAKNLVSTTRCLELLHMDLFGPSAIRSYGGNRYTLVIVDDYSRYTWTRFLKDKTEAFDQFEIFSKKIQNQLGCTIVSIRIDHGREFDNEVQFGEFCNANGITHNFSAPRTPQSNGVVERKNRTLQEMKPKNVNEALGDESWIVAMQEELNQFIANDVWELVPQPKNMTIIGTKWVFRNKLDENGIVSRNKARLVAQGYNQQEGIDYDETYAPVARLESIRILLAYACALDFKLFQMDVKSAFLNGFINEEVYVAQPPGFIDFEKPDHVYKLKKALYGLKQAPKAWYDRLKAFLIKHEYKMGMVDNTLFTKKKSSNLIIVQIYVDDIIFGSTCQDMCDEFAKIMHDEFEMSMMGELNFFLGLQIKQMEDGIFFNQSKYIKEMLKKFGLEDSKPMKTPMSSDTKLTKDEECESVDSTKYRGMIGSLLYLTASRPDIMFSVCLCARFQEAPKTSHLEAVKRIFRYIKGTTHLGLWYPKGTGIETVVYADSDHAGDYVDRKSTSGICTFVGCCLTSWFSKKQTALAISTTEAEYVSAGKACQQALWMKQALIDYDVRLDDVPIMCDNKGAIDLSKNPVQHSRTKHIEIRHHFLRDNVQKGHISIEKVPSVDNIADILTKPLKRESFNYLRLGLGMMEHIAQIASLSFVSILVRVLFRVVTT</sequence>
<dbReference type="InterPro" id="IPR025724">
    <property type="entry name" value="GAG-pre-integrase_dom"/>
</dbReference>
<dbReference type="Pfam" id="PF14223">
    <property type="entry name" value="Retrotran_gag_2"/>
    <property type="match status" value="1"/>
</dbReference>
<reference evidence="4" key="2">
    <citation type="submission" date="2022-01" db="EMBL/GenBank/DDBJ databases">
        <authorList>
            <person name="Yamashiro T."/>
            <person name="Shiraishi A."/>
            <person name="Satake H."/>
            <person name="Nakayama K."/>
        </authorList>
    </citation>
    <scope>NUCLEOTIDE SEQUENCE</scope>
</reference>
<dbReference type="CDD" id="cd09272">
    <property type="entry name" value="RNase_HI_RT_Ty1"/>
    <property type="match status" value="1"/>
</dbReference>
<evidence type="ECO:0000256" key="1">
    <source>
        <dbReference type="ARBA" id="ARBA00022750"/>
    </source>
</evidence>
<gene>
    <name evidence="4" type="ORF">Tco_0938925</name>
</gene>
<keyword evidence="1" id="KW-0064">Aspartyl protease</keyword>
<evidence type="ECO:0000259" key="3">
    <source>
        <dbReference type="PROSITE" id="PS50994"/>
    </source>
</evidence>
<proteinExistence type="predicted"/>
<keyword evidence="2" id="KW-0812">Transmembrane</keyword>
<evidence type="ECO:0000313" key="4">
    <source>
        <dbReference type="EMBL" id="GJT39060.1"/>
    </source>
</evidence>
<dbReference type="InterPro" id="IPR012337">
    <property type="entry name" value="RNaseH-like_sf"/>
</dbReference>
<dbReference type="InterPro" id="IPR001584">
    <property type="entry name" value="Integrase_cat-core"/>
</dbReference>
<protein>
    <submittedName>
        <fullName evidence="4">Retrovirus-related pol polyprotein from transposon TNT 1-94</fullName>
    </submittedName>
</protein>
<dbReference type="PANTHER" id="PTHR11439:SF442">
    <property type="entry name" value="CYSTEINE-RICH RLK (RECEPTOR-LIKE PROTEIN KINASE) 8"/>
    <property type="match status" value="1"/>
</dbReference>
<evidence type="ECO:0000313" key="5">
    <source>
        <dbReference type="Proteomes" id="UP001151760"/>
    </source>
</evidence>
<keyword evidence="1" id="KW-0645">Protease</keyword>
<dbReference type="InterPro" id="IPR054722">
    <property type="entry name" value="PolX-like_BBD"/>
</dbReference>
<dbReference type="Proteomes" id="UP001151760">
    <property type="component" value="Unassembled WGS sequence"/>
</dbReference>
<comment type="caution">
    <text evidence="4">The sequence shown here is derived from an EMBL/GenBank/DDBJ whole genome shotgun (WGS) entry which is preliminary data.</text>
</comment>
<dbReference type="Gene3D" id="3.30.420.10">
    <property type="entry name" value="Ribonuclease H-like superfamily/Ribonuclease H"/>
    <property type="match status" value="1"/>
</dbReference>